<evidence type="ECO:0000313" key="2">
    <source>
        <dbReference type="Proteomes" id="UP000694660"/>
    </source>
</evidence>
<evidence type="ECO:0000313" key="1">
    <source>
        <dbReference type="EMBL" id="MBT0962279.1"/>
    </source>
</evidence>
<comment type="caution">
    <text evidence="1">The sequence shown here is derived from an EMBL/GenBank/DDBJ whole genome shotgun (WGS) entry which is preliminary data.</text>
</comment>
<keyword evidence="2" id="KW-1185">Reference proteome</keyword>
<dbReference type="EMBL" id="JAEKFT010000015">
    <property type="protein sequence ID" value="MBT0962279.1"/>
    <property type="molecule type" value="Genomic_DNA"/>
</dbReference>
<reference evidence="2" key="1">
    <citation type="journal article" date="2022" name="ISME J.">
        <title>Genetic and phylogenetic analysis of dissimilatory iodate-reducing bacteria identifies potential niches across the world's oceans.</title>
        <authorList>
            <person name="Reyes-Umana V."/>
            <person name="Henning Z."/>
            <person name="Lee K."/>
            <person name="Barnum T.P."/>
            <person name="Coates J.D."/>
        </authorList>
    </citation>
    <scope>NUCLEOTIDE SEQUENCE [LARGE SCALE GENOMIC DNA]</scope>
    <source>
        <strain evidence="2">IR12</strain>
    </source>
</reference>
<protein>
    <submittedName>
        <fullName evidence="1">Uncharacterized protein</fullName>
    </submittedName>
</protein>
<gene>
    <name evidence="1" type="ORF">I8J34_13955</name>
</gene>
<sequence>MVDRFDGASEDMVAQMGADFTFFADSWHFRARSLGAWSAAAVVTPAANMHLQICASWQKIDPPVFDGVGDLDVFGFSSEQSSSVTLTRMVPVRLPFPFSSLRRAQAARNEKTPQASACGAALSTSETISWPWSLCVLV</sequence>
<dbReference type="RefSeq" id="WP_214362227.1">
    <property type="nucleotide sequence ID" value="NZ_JAEKFT010000015.1"/>
</dbReference>
<organism evidence="1 2">
    <name type="scientific">Denitromonas iodatirespirans</name>
    <dbReference type="NCBI Taxonomy" id="2795389"/>
    <lineage>
        <taxon>Bacteria</taxon>
        <taxon>Pseudomonadati</taxon>
        <taxon>Pseudomonadota</taxon>
        <taxon>Betaproteobacteria</taxon>
        <taxon>Rhodocyclales</taxon>
        <taxon>Zoogloeaceae</taxon>
        <taxon>Denitromonas</taxon>
    </lineage>
</organism>
<dbReference type="AlphaFoldDB" id="A0A944D971"/>
<dbReference type="Proteomes" id="UP000694660">
    <property type="component" value="Unassembled WGS sequence"/>
</dbReference>
<accession>A0A944D971</accession>
<proteinExistence type="predicted"/>
<name>A0A944D971_DENI1</name>